<feature type="compositionally biased region" description="Basic and acidic residues" evidence="10">
    <location>
        <begin position="144"/>
        <end position="187"/>
    </location>
</feature>
<keyword evidence="4" id="KW-0489">Methyltransferase</keyword>
<feature type="region of interest" description="Disordered" evidence="10">
    <location>
        <begin position="35"/>
        <end position="299"/>
    </location>
</feature>
<evidence type="ECO:0000259" key="11">
    <source>
        <dbReference type="SMART" id="SM00967"/>
    </source>
</evidence>
<feature type="domain" description="RNA 2-O ribose methyltransferase substrate binding" evidence="11">
    <location>
        <begin position="308"/>
        <end position="387"/>
    </location>
</feature>
<evidence type="ECO:0000313" key="12">
    <source>
        <dbReference type="EMBL" id="OSS54012.1"/>
    </source>
</evidence>
<keyword evidence="8" id="KW-0496">Mitochondrion</keyword>
<dbReference type="Proteomes" id="UP000193240">
    <property type="component" value="Unassembled WGS sequence"/>
</dbReference>
<protein>
    <recommendedName>
        <fullName evidence="9">rRNA methyltransferase 1, mitochondrial</fullName>
    </recommendedName>
</protein>
<comment type="subcellular location">
    <subcellularLocation>
        <location evidence="1">Mitochondrion</location>
    </subcellularLocation>
</comment>
<keyword evidence="13" id="KW-1185">Reference proteome</keyword>
<evidence type="ECO:0000256" key="1">
    <source>
        <dbReference type="ARBA" id="ARBA00004173"/>
    </source>
</evidence>
<dbReference type="CDD" id="cd18105">
    <property type="entry name" value="SpoU-like_MRM1"/>
    <property type="match status" value="1"/>
</dbReference>
<evidence type="ECO:0000256" key="2">
    <source>
        <dbReference type="ARBA" id="ARBA00007228"/>
    </source>
</evidence>
<dbReference type="InterPro" id="IPR029028">
    <property type="entry name" value="Alpha/beta_knot_MTases"/>
</dbReference>
<gene>
    <name evidence="12" type="ORF">B5807_01230</name>
</gene>
<dbReference type="SMART" id="SM00967">
    <property type="entry name" value="SpoU_sub_bind"/>
    <property type="match status" value="1"/>
</dbReference>
<proteinExistence type="inferred from homology"/>
<evidence type="ECO:0000256" key="10">
    <source>
        <dbReference type="SAM" id="MobiDB-lite"/>
    </source>
</evidence>
<keyword evidence="7" id="KW-0809">Transit peptide</keyword>
<keyword evidence="3" id="KW-0698">rRNA processing</keyword>
<reference evidence="12 13" key="1">
    <citation type="journal article" date="2017" name="Genome Announc.">
        <title>Genome sequence of the saprophytic ascomycete Epicoccum nigrum ICMP 19927 strain isolated from New Zealand.</title>
        <authorList>
            <person name="Fokin M."/>
            <person name="Fleetwood D."/>
            <person name="Weir B.S."/>
            <person name="Villas-Boas S.G."/>
        </authorList>
    </citation>
    <scope>NUCLEOTIDE SEQUENCE [LARGE SCALE GENOMIC DNA]</scope>
    <source>
        <strain evidence="12 13">ICMP 19927</strain>
    </source>
</reference>
<evidence type="ECO:0000256" key="4">
    <source>
        <dbReference type="ARBA" id="ARBA00022603"/>
    </source>
</evidence>
<comment type="similarity">
    <text evidence="2">Belongs to the class IV-like SAM-binding methyltransferase superfamily. RNA methyltransferase TrmH family.</text>
</comment>
<feature type="compositionally biased region" description="Low complexity" evidence="10">
    <location>
        <begin position="40"/>
        <end position="65"/>
    </location>
</feature>
<organism evidence="12 13">
    <name type="scientific">Epicoccum nigrum</name>
    <name type="common">Soil fungus</name>
    <name type="synonym">Epicoccum purpurascens</name>
    <dbReference type="NCBI Taxonomy" id="105696"/>
    <lineage>
        <taxon>Eukaryota</taxon>
        <taxon>Fungi</taxon>
        <taxon>Dikarya</taxon>
        <taxon>Ascomycota</taxon>
        <taxon>Pezizomycotina</taxon>
        <taxon>Dothideomycetes</taxon>
        <taxon>Pleosporomycetidae</taxon>
        <taxon>Pleosporales</taxon>
        <taxon>Pleosporineae</taxon>
        <taxon>Didymellaceae</taxon>
        <taxon>Epicoccum</taxon>
    </lineage>
</organism>
<feature type="compositionally biased region" description="Basic and acidic residues" evidence="10">
    <location>
        <begin position="196"/>
        <end position="280"/>
    </location>
</feature>
<feature type="compositionally biased region" description="Basic and acidic residues" evidence="10">
    <location>
        <begin position="98"/>
        <end position="108"/>
    </location>
</feature>
<dbReference type="InParanoid" id="A0A1Y2MDD5"/>
<dbReference type="InterPro" id="IPR029064">
    <property type="entry name" value="Ribosomal_eL30-like_sf"/>
</dbReference>
<dbReference type="PANTHER" id="PTHR46103">
    <property type="entry name" value="RRNA METHYLTRANSFERASE 1, MITOCHONDRIAL"/>
    <property type="match status" value="1"/>
</dbReference>
<accession>A0A1Y2MDD5</accession>
<dbReference type="Pfam" id="PF00588">
    <property type="entry name" value="SpoU_methylase"/>
    <property type="match status" value="1"/>
</dbReference>
<dbReference type="Gene3D" id="3.40.1280.10">
    <property type="match status" value="1"/>
</dbReference>
<keyword evidence="5" id="KW-0808">Transferase</keyword>
<evidence type="ECO:0000256" key="9">
    <source>
        <dbReference type="ARBA" id="ARBA00034881"/>
    </source>
</evidence>
<dbReference type="InterPro" id="IPR001537">
    <property type="entry name" value="SpoU_MeTrfase"/>
</dbReference>
<feature type="compositionally biased region" description="Basic and acidic residues" evidence="10">
    <location>
        <begin position="125"/>
        <end position="137"/>
    </location>
</feature>
<dbReference type="SUPFAM" id="SSF75217">
    <property type="entry name" value="alpha/beta knot"/>
    <property type="match status" value="1"/>
</dbReference>
<evidence type="ECO:0000256" key="5">
    <source>
        <dbReference type="ARBA" id="ARBA00022679"/>
    </source>
</evidence>
<dbReference type="Gene3D" id="3.30.1330.30">
    <property type="match status" value="1"/>
</dbReference>
<evidence type="ECO:0000313" key="13">
    <source>
        <dbReference type="Proteomes" id="UP000193240"/>
    </source>
</evidence>
<evidence type="ECO:0000256" key="6">
    <source>
        <dbReference type="ARBA" id="ARBA00022691"/>
    </source>
</evidence>
<dbReference type="InterPro" id="IPR029026">
    <property type="entry name" value="tRNA_m1G_MTases_N"/>
</dbReference>
<dbReference type="STRING" id="105696.A0A1Y2MDD5"/>
<evidence type="ECO:0000256" key="3">
    <source>
        <dbReference type="ARBA" id="ARBA00022552"/>
    </source>
</evidence>
<dbReference type="GO" id="GO:0005739">
    <property type="term" value="C:mitochondrion"/>
    <property type="evidence" value="ECO:0007669"/>
    <property type="project" value="UniProtKB-SubCell"/>
</dbReference>
<sequence length="626" mass="69316">MPYPFVLGSTLLRTQRAALPRTFCRYKSITAAIEKGRGSGPSRFSGPRSSSRGSTGAGTGTSTRFGNDRVTSGRYEREDGRPSRPSRSKSSIGARRRRWEDEDAPPRRKELRKSGGRSEGSFVDRAIKEQDFERREPPSVAGGRESRFGGRDARSGGRDARPDRFGDGRGGRDDRRGGGRDDRRGGGRDAPSMSRPDWKEARPERSEAPRRGRGREDVDEGDRPQRRERTERDEGDRPQRRERTERPERTFNRDDDRRSPRNDRDSRASQPGRFDRDPRTSDSPIPSRANPRERAPESLPYTTAASEFIYGYSSVLAAIRANRRQFYKLYVNSRGLNRDILLARAKANDLRQITREVGDSYDRAFDKASSGRPHNGFILEASPLPVPPITELAPVTRSEGVFNVTLGTQTREELAVNGSRTKYPYKASAARYPLILYLDGILDEGNLGAIARSAYVLGVDAIITPTRQSAPWSHIALKASAGAAEAIPIFKTTEPAELIGRASRNGWRCYAADAVPAAKKHKKQGGEEGDATSDVVYSLARKEEEVLQDHSPVSEHPTLLMMGAEGAGLKASLLNAAHYKVGIRHGRDVDEVGVDSLNVSVAAALLCHDMLRKKPVVERDPANIVF</sequence>
<dbReference type="AlphaFoldDB" id="A0A1Y2MDD5"/>
<dbReference type="InterPro" id="IPR013123">
    <property type="entry name" value="SpoU_subst-bd"/>
</dbReference>
<keyword evidence="6" id="KW-0949">S-adenosyl-L-methionine</keyword>
<evidence type="ECO:0000256" key="8">
    <source>
        <dbReference type="ARBA" id="ARBA00023128"/>
    </source>
</evidence>
<dbReference type="GO" id="GO:0016435">
    <property type="term" value="F:rRNA (guanine) methyltransferase activity"/>
    <property type="evidence" value="ECO:0007669"/>
    <property type="project" value="TreeGrafter"/>
</dbReference>
<dbReference type="Pfam" id="PF08032">
    <property type="entry name" value="SpoU_sub_bind"/>
    <property type="match status" value="1"/>
</dbReference>
<evidence type="ECO:0000256" key="7">
    <source>
        <dbReference type="ARBA" id="ARBA00022946"/>
    </source>
</evidence>
<dbReference type="PANTHER" id="PTHR46103:SF1">
    <property type="entry name" value="RRNA METHYLTRANSFERASE 1, MITOCHONDRIAL"/>
    <property type="match status" value="1"/>
</dbReference>
<dbReference type="SUPFAM" id="SSF55315">
    <property type="entry name" value="L30e-like"/>
    <property type="match status" value="1"/>
</dbReference>
<dbReference type="InterPro" id="IPR047182">
    <property type="entry name" value="MRM1"/>
</dbReference>
<dbReference type="EMBL" id="KZ107838">
    <property type="protein sequence ID" value="OSS54012.1"/>
    <property type="molecule type" value="Genomic_DNA"/>
</dbReference>
<dbReference type="GO" id="GO:0003723">
    <property type="term" value="F:RNA binding"/>
    <property type="evidence" value="ECO:0007669"/>
    <property type="project" value="InterPro"/>
</dbReference>
<dbReference type="InterPro" id="IPR047261">
    <property type="entry name" value="MRM1_MeTrfase_dom"/>
</dbReference>
<dbReference type="OMA" id="GYRQNRD"/>
<name>A0A1Y2MDD5_EPING</name>